<dbReference type="Pfam" id="PF13639">
    <property type="entry name" value="zf-RING_2"/>
    <property type="match status" value="1"/>
</dbReference>
<evidence type="ECO:0000256" key="10">
    <source>
        <dbReference type="ARBA" id="ARBA00022833"/>
    </source>
</evidence>
<organism evidence="15 16">
    <name type="scientific">Carex littledalei</name>
    <dbReference type="NCBI Taxonomy" id="544730"/>
    <lineage>
        <taxon>Eukaryota</taxon>
        <taxon>Viridiplantae</taxon>
        <taxon>Streptophyta</taxon>
        <taxon>Embryophyta</taxon>
        <taxon>Tracheophyta</taxon>
        <taxon>Spermatophyta</taxon>
        <taxon>Magnoliopsida</taxon>
        <taxon>Liliopsida</taxon>
        <taxon>Poales</taxon>
        <taxon>Cyperaceae</taxon>
        <taxon>Cyperoideae</taxon>
        <taxon>Cariceae</taxon>
        <taxon>Carex</taxon>
        <taxon>Carex subgen. Euthyceras</taxon>
    </lineage>
</organism>
<evidence type="ECO:0000256" key="1">
    <source>
        <dbReference type="ARBA" id="ARBA00000900"/>
    </source>
</evidence>
<evidence type="ECO:0000256" key="11">
    <source>
        <dbReference type="ARBA" id="ARBA00022989"/>
    </source>
</evidence>
<comment type="catalytic activity">
    <reaction evidence="1">
        <text>S-ubiquitinyl-[E2 ubiquitin-conjugating enzyme]-L-cysteine + [acceptor protein]-L-lysine = [E2 ubiquitin-conjugating enzyme]-L-cysteine + N(6)-ubiquitinyl-[acceptor protein]-L-lysine.</text>
        <dbReference type="EC" id="2.3.2.27"/>
    </reaction>
</comment>
<dbReference type="FunFam" id="3.30.40.10:FF:000187">
    <property type="entry name" value="E3 ubiquitin-protein ligase ATL6"/>
    <property type="match status" value="1"/>
</dbReference>
<evidence type="ECO:0000313" key="16">
    <source>
        <dbReference type="Proteomes" id="UP000623129"/>
    </source>
</evidence>
<dbReference type="GO" id="GO:0016567">
    <property type="term" value="P:protein ubiquitination"/>
    <property type="evidence" value="ECO:0007669"/>
    <property type="project" value="InterPro"/>
</dbReference>
<comment type="pathway">
    <text evidence="3">Protein modification; protein ubiquitination.</text>
</comment>
<keyword evidence="16" id="KW-1185">Reference proteome</keyword>
<keyword evidence="11" id="KW-1133">Transmembrane helix</keyword>
<evidence type="ECO:0000256" key="3">
    <source>
        <dbReference type="ARBA" id="ARBA00004906"/>
    </source>
</evidence>
<evidence type="ECO:0000256" key="5">
    <source>
        <dbReference type="ARBA" id="ARBA00022679"/>
    </source>
</evidence>
<sequence>MAILLCYRIDSRVAATSTTGTSASTINTNTIGSLIFAEREKDAQGLHPTIVEEFPIIPYKSIKRLKNVKARHGCVVCLSEFENQDMLRMLPGCCHVFHPDCIGAWLVSNITCPICRSDLSDPIVLTSDHCLIGEEKEPVVTEIKALENDGRLLRRASSMTVKWPGRSGRWDALIKTLSGRWRKEGDSGRIMPLVVDSIDGSPDVEIGIRV</sequence>
<comment type="caution">
    <text evidence="15">The sequence shown here is derived from an EMBL/GenBank/DDBJ whole genome shotgun (WGS) entry which is preliminary data.</text>
</comment>
<evidence type="ECO:0000256" key="7">
    <source>
        <dbReference type="ARBA" id="ARBA00022723"/>
    </source>
</evidence>
<dbReference type="PANTHER" id="PTHR46913:SF8">
    <property type="entry name" value="RING-TYPE E3 UBIQUITIN TRANSFERASE"/>
    <property type="match status" value="1"/>
</dbReference>
<keyword evidence="12" id="KW-0472">Membrane</keyword>
<evidence type="ECO:0000256" key="12">
    <source>
        <dbReference type="ARBA" id="ARBA00023136"/>
    </source>
</evidence>
<dbReference type="PANTHER" id="PTHR46913">
    <property type="entry name" value="RING-H2 FINGER PROTEIN ATL16"/>
    <property type="match status" value="1"/>
</dbReference>
<keyword evidence="8 13" id="KW-0863">Zinc-finger</keyword>
<evidence type="ECO:0000256" key="9">
    <source>
        <dbReference type="ARBA" id="ARBA00022786"/>
    </source>
</evidence>
<dbReference type="GO" id="GO:0008270">
    <property type="term" value="F:zinc ion binding"/>
    <property type="evidence" value="ECO:0007669"/>
    <property type="project" value="UniProtKB-KW"/>
</dbReference>
<accession>A0A833QRG0</accession>
<dbReference type="OrthoDB" id="695799at2759"/>
<dbReference type="Proteomes" id="UP000623129">
    <property type="component" value="Unassembled WGS sequence"/>
</dbReference>
<evidence type="ECO:0000256" key="4">
    <source>
        <dbReference type="ARBA" id="ARBA00012483"/>
    </source>
</evidence>
<dbReference type="GO" id="GO:0061630">
    <property type="term" value="F:ubiquitin protein ligase activity"/>
    <property type="evidence" value="ECO:0007669"/>
    <property type="project" value="UniProtKB-EC"/>
</dbReference>
<evidence type="ECO:0000256" key="6">
    <source>
        <dbReference type="ARBA" id="ARBA00022692"/>
    </source>
</evidence>
<dbReference type="SMART" id="SM00184">
    <property type="entry name" value="RING"/>
    <property type="match status" value="1"/>
</dbReference>
<keyword evidence="9" id="KW-0833">Ubl conjugation pathway</keyword>
<dbReference type="GO" id="GO:0016020">
    <property type="term" value="C:membrane"/>
    <property type="evidence" value="ECO:0007669"/>
    <property type="project" value="UniProtKB-SubCell"/>
</dbReference>
<dbReference type="AlphaFoldDB" id="A0A833QRG0"/>
<reference evidence="15" key="1">
    <citation type="submission" date="2020-01" db="EMBL/GenBank/DDBJ databases">
        <title>Genome sequence of Kobresia littledalei, the first chromosome-level genome in the family Cyperaceae.</title>
        <authorList>
            <person name="Qu G."/>
        </authorList>
    </citation>
    <scope>NUCLEOTIDE SEQUENCE</scope>
    <source>
        <strain evidence="15">C.B.Clarke</strain>
        <tissue evidence="15">Leaf</tissue>
    </source>
</reference>
<gene>
    <name evidence="15" type="ORF">FCM35_KLT08097</name>
</gene>
<proteinExistence type="predicted"/>
<dbReference type="Gene3D" id="3.30.40.10">
    <property type="entry name" value="Zinc/RING finger domain, C3HC4 (zinc finger)"/>
    <property type="match status" value="1"/>
</dbReference>
<evidence type="ECO:0000259" key="14">
    <source>
        <dbReference type="PROSITE" id="PS50089"/>
    </source>
</evidence>
<dbReference type="EMBL" id="SWLB01000018">
    <property type="protein sequence ID" value="KAF3326467.1"/>
    <property type="molecule type" value="Genomic_DNA"/>
</dbReference>
<dbReference type="InterPro" id="IPR001841">
    <property type="entry name" value="Znf_RING"/>
</dbReference>
<protein>
    <recommendedName>
        <fullName evidence="4">RING-type E3 ubiquitin transferase</fullName>
        <ecNumber evidence="4">2.3.2.27</ecNumber>
    </recommendedName>
</protein>
<dbReference type="InterPro" id="IPR044600">
    <property type="entry name" value="ATL1/ATL16-like"/>
</dbReference>
<evidence type="ECO:0000313" key="15">
    <source>
        <dbReference type="EMBL" id="KAF3326467.1"/>
    </source>
</evidence>
<keyword evidence="6" id="KW-0812">Transmembrane</keyword>
<dbReference type="InterPro" id="IPR013083">
    <property type="entry name" value="Znf_RING/FYVE/PHD"/>
</dbReference>
<keyword evidence="7" id="KW-0479">Metal-binding</keyword>
<keyword evidence="10" id="KW-0862">Zinc</keyword>
<dbReference type="EC" id="2.3.2.27" evidence="4"/>
<evidence type="ECO:0000256" key="2">
    <source>
        <dbReference type="ARBA" id="ARBA00004167"/>
    </source>
</evidence>
<keyword evidence="5" id="KW-0808">Transferase</keyword>
<feature type="domain" description="RING-type" evidence="14">
    <location>
        <begin position="74"/>
        <end position="116"/>
    </location>
</feature>
<evidence type="ECO:0000256" key="13">
    <source>
        <dbReference type="PROSITE-ProRule" id="PRU00175"/>
    </source>
</evidence>
<comment type="subcellular location">
    <subcellularLocation>
        <location evidence="2">Membrane</location>
        <topology evidence="2">Single-pass membrane protein</topology>
    </subcellularLocation>
</comment>
<dbReference type="SUPFAM" id="SSF57850">
    <property type="entry name" value="RING/U-box"/>
    <property type="match status" value="1"/>
</dbReference>
<dbReference type="PROSITE" id="PS50089">
    <property type="entry name" value="ZF_RING_2"/>
    <property type="match status" value="1"/>
</dbReference>
<evidence type="ECO:0000256" key="8">
    <source>
        <dbReference type="ARBA" id="ARBA00022771"/>
    </source>
</evidence>
<name>A0A833QRG0_9POAL</name>